<dbReference type="AlphaFoldDB" id="A0A9N9E5J1"/>
<evidence type="ECO:0000313" key="1">
    <source>
        <dbReference type="EMBL" id="CAG8665432.1"/>
    </source>
</evidence>
<feature type="non-terminal residue" evidence="1">
    <location>
        <position position="1"/>
    </location>
</feature>
<gene>
    <name evidence="1" type="ORF">PBRASI_LOCUS11019</name>
</gene>
<accession>A0A9N9E5J1</accession>
<proteinExistence type="predicted"/>
<name>A0A9N9E5J1_9GLOM</name>
<comment type="caution">
    <text evidence="1">The sequence shown here is derived from an EMBL/GenBank/DDBJ whole genome shotgun (WGS) entry which is preliminary data.</text>
</comment>
<dbReference type="EMBL" id="CAJVPI010004134">
    <property type="protein sequence ID" value="CAG8665432.1"/>
    <property type="molecule type" value="Genomic_DNA"/>
</dbReference>
<keyword evidence="2" id="KW-1185">Reference proteome</keyword>
<dbReference type="Proteomes" id="UP000789739">
    <property type="component" value="Unassembled WGS sequence"/>
</dbReference>
<organism evidence="1 2">
    <name type="scientific">Paraglomus brasilianum</name>
    <dbReference type="NCBI Taxonomy" id="144538"/>
    <lineage>
        <taxon>Eukaryota</taxon>
        <taxon>Fungi</taxon>
        <taxon>Fungi incertae sedis</taxon>
        <taxon>Mucoromycota</taxon>
        <taxon>Glomeromycotina</taxon>
        <taxon>Glomeromycetes</taxon>
        <taxon>Paraglomerales</taxon>
        <taxon>Paraglomeraceae</taxon>
        <taxon>Paraglomus</taxon>
    </lineage>
</organism>
<reference evidence="1" key="1">
    <citation type="submission" date="2021-06" db="EMBL/GenBank/DDBJ databases">
        <authorList>
            <person name="Kallberg Y."/>
            <person name="Tangrot J."/>
            <person name="Rosling A."/>
        </authorList>
    </citation>
    <scope>NUCLEOTIDE SEQUENCE</scope>
    <source>
        <strain evidence="1">BR232B</strain>
    </source>
</reference>
<protein>
    <submittedName>
        <fullName evidence="1">2694_t:CDS:1</fullName>
    </submittedName>
</protein>
<evidence type="ECO:0000313" key="2">
    <source>
        <dbReference type="Proteomes" id="UP000789739"/>
    </source>
</evidence>
<sequence>RYKIGLPKAGIMQERQIAVSLIDSVVSIVPDTQDVASGIQNLPIPLDFQ</sequence>